<proteinExistence type="predicted"/>
<protein>
    <submittedName>
        <fullName evidence="2">Uncharacterized protein</fullName>
    </submittedName>
</protein>
<dbReference type="HOGENOM" id="CLU_1438316_0_0_6"/>
<gene>
    <name evidence="2" type="ordered locus">GNIT_2982</name>
</gene>
<dbReference type="eggNOG" id="COG2373">
    <property type="taxonomic scope" value="Bacteria"/>
</dbReference>
<keyword evidence="3" id="KW-1185">Reference proteome</keyword>
<sequence>MKIKKSAVKAAIVLAGVVSLSACFDSDNDKEEVVPVNQAPTAASVNLITQTEVPITEQLSGTDPEGQALTYELTSEPQLGSIVLGDMGEYTYQPFDEVTGSDMFSYVVRDAEGLEASASVNITIEALQLSFLSYSRLAFAAPSTDAPLLLNGRVFTQDSNDQSDYQDLIDNN</sequence>
<evidence type="ECO:0000313" key="2">
    <source>
        <dbReference type="EMBL" id="AEP31078.1"/>
    </source>
</evidence>
<evidence type="ECO:0000313" key="3">
    <source>
        <dbReference type="Proteomes" id="UP000009282"/>
    </source>
</evidence>
<reference evidence="2 3" key="1">
    <citation type="journal article" date="2011" name="J. Bacteriol.">
        <title>Complete genome sequence of seawater bacterium Glaciecola nitratireducens FR1064T.</title>
        <authorList>
            <person name="Bian F."/>
            <person name="Qin Q.L."/>
            <person name="Xie B.B."/>
            <person name="Shu Y.L."/>
            <person name="Zhang X.Y."/>
            <person name="Yu Y."/>
            <person name="Chen B."/>
            <person name="Chen X.L."/>
            <person name="Zhou B.C."/>
            <person name="Zhang Y.Z."/>
        </authorList>
    </citation>
    <scope>NUCLEOTIDE SEQUENCE [LARGE SCALE GENOMIC DNA]</scope>
    <source>
        <strain evidence="3">JCM 12485 / KCTC 12276 / FR1064</strain>
    </source>
</reference>
<feature type="chain" id="PRO_5003467450" evidence="1">
    <location>
        <begin position="25"/>
        <end position="172"/>
    </location>
</feature>
<dbReference type="PROSITE" id="PS51257">
    <property type="entry name" value="PROKAR_LIPOPROTEIN"/>
    <property type="match status" value="1"/>
</dbReference>
<dbReference type="Pfam" id="PF17963">
    <property type="entry name" value="Big_9"/>
    <property type="match status" value="1"/>
</dbReference>
<dbReference type="KEGG" id="gni:GNIT_2982"/>
<accession>G4QDP9</accession>
<dbReference type="AlphaFoldDB" id="G4QDP9"/>
<dbReference type="EMBL" id="CP003060">
    <property type="protein sequence ID" value="AEP31078.1"/>
    <property type="molecule type" value="Genomic_DNA"/>
</dbReference>
<feature type="signal peptide" evidence="1">
    <location>
        <begin position="1"/>
        <end position="24"/>
    </location>
</feature>
<keyword evidence="1" id="KW-0732">Signal</keyword>
<dbReference type="OrthoDB" id="5769598at2"/>
<dbReference type="Gene3D" id="2.60.40.3440">
    <property type="match status" value="1"/>
</dbReference>
<evidence type="ECO:0000256" key="1">
    <source>
        <dbReference type="SAM" id="SignalP"/>
    </source>
</evidence>
<name>G4QDP9_GLANF</name>
<dbReference type="STRING" id="1085623.GNIT_2982"/>
<dbReference type="Proteomes" id="UP000009282">
    <property type="component" value="Chromosome"/>
</dbReference>
<organism evidence="2 3">
    <name type="scientific">Glaciecola nitratireducens (strain JCM 12485 / KCTC 12276 / FR1064)</name>
    <dbReference type="NCBI Taxonomy" id="1085623"/>
    <lineage>
        <taxon>Bacteria</taxon>
        <taxon>Pseudomonadati</taxon>
        <taxon>Pseudomonadota</taxon>
        <taxon>Gammaproteobacteria</taxon>
        <taxon>Alteromonadales</taxon>
        <taxon>Alteromonadaceae</taxon>
        <taxon>Brumicola</taxon>
    </lineage>
</organism>